<keyword evidence="4 6" id="KW-1133">Transmembrane helix</keyword>
<organism evidence="7 8">
    <name type="scientific">Mycobacterium lehmannii</name>
    <dbReference type="NCBI Taxonomy" id="2048550"/>
    <lineage>
        <taxon>Bacteria</taxon>
        <taxon>Bacillati</taxon>
        <taxon>Actinomycetota</taxon>
        <taxon>Actinomycetes</taxon>
        <taxon>Mycobacteriales</taxon>
        <taxon>Mycobacteriaceae</taxon>
        <taxon>Mycobacterium</taxon>
    </lineage>
</organism>
<name>A0A101A6T7_9MYCO</name>
<dbReference type="AlphaFoldDB" id="A0A101A6T7"/>
<comment type="caution">
    <text evidence="7">The sequence shown here is derived from an EMBL/GenBank/DDBJ whole genome shotgun (WGS) entry which is preliminary data.</text>
</comment>
<feature type="transmembrane region" description="Helical" evidence="6">
    <location>
        <begin position="184"/>
        <end position="203"/>
    </location>
</feature>
<evidence type="ECO:0000313" key="7">
    <source>
        <dbReference type="EMBL" id="KUI15641.1"/>
    </source>
</evidence>
<dbReference type="EMBL" id="LQIR01000019">
    <property type="protein sequence ID" value="KUI15641.1"/>
    <property type="molecule type" value="Genomic_DNA"/>
</dbReference>
<feature type="transmembrane region" description="Helical" evidence="6">
    <location>
        <begin position="366"/>
        <end position="386"/>
    </location>
</feature>
<feature type="transmembrane region" description="Helical" evidence="6">
    <location>
        <begin position="296"/>
        <end position="317"/>
    </location>
</feature>
<dbReference type="PANTHER" id="PTHR30250:SF11">
    <property type="entry name" value="O-ANTIGEN TRANSPORTER-RELATED"/>
    <property type="match status" value="1"/>
</dbReference>
<evidence type="ECO:0008006" key="9">
    <source>
        <dbReference type="Google" id="ProtNLM"/>
    </source>
</evidence>
<feature type="transmembrane region" description="Helical" evidence="6">
    <location>
        <begin position="19"/>
        <end position="37"/>
    </location>
</feature>
<evidence type="ECO:0000256" key="6">
    <source>
        <dbReference type="SAM" id="Phobius"/>
    </source>
</evidence>
<dbReference type="InterPro" id="IPR050833">
    <property type="entry name" value="Poly_Biosynth_Transport"/>
</dbReference>
<keyword evidence="2" id="KW-1003">Cell membrane</keyword>
<evidence type="ECO:0000256" key="4">
    <source>
        <dbReference type="ARBA" id="ARBA00022989"/>
    </source>
</evidence>
<evidence type="ECO:0000313" key="8">
    <source>
        <dbReference type="Proteomes" id="UP000053707"/>
    </source>
</evidence>
<sequence>MTDVGGTGASTGPVARGSVARVGGSTVLMVVCAYAVIYLAARDLSPDRFAVFGVFWGALGMVTGATNGLLQETTREVRSARYAELGSGPRVFPLYVATVIGAVAAAVIVVTSSVWGAFVFSEAGTLSVALLSVGLAGFCGQAAVMGALAALNRWTQYGALMVTDAILRVCVAVTAVVMGWGLGGFLWAITAGAGAWLLLLVVSPTVRAAARQQTPGRIVTFLRGTAHSTTAAGASAILVMGFPVLLKATSNELGATGGVIILAVTLTRAPLLVPLSALQGNLVAYFVDQRAGRLRALIVPALLIVAIGTVGVPAAGLTGPWLLRVGFGPDYHVSGALMGWLAAASVVLAMLALSGTAVVAASLHRAYSLGWVGATVASTFLLLLPLPLETRTVVALMCGPLLGIGIHLVALGRAPV</sequence>
<proteinExistence type="predicted"/>
<feature type="transmembrane region" description="Helical" evidence="6">
    <location>
        <begin position="224"/>
        <end position="246"/>
    </location>
</feature>
<feature type="transmembrane region" description="Helical" evidence="6">
    <location>
        <begin position="258"/>
        <end position="284"/>
    </location>
</feature>
<feature type="transmembrane region" description="Helical" evidence="6">
    <location>
        <begin position="392"/>
        <end position="411"/>
    </location>
</feature>
<evidence type="ECO:0000256" key="3">
    <source>
        <dbReference type="ARBA" id="ARBA00022692"/>
    </source>
</evidence>
<dbReference type="GO" id="GO:0005886">
    <property type="term" value="C:plasma membrane"/>
    <property type="evidence" value="ECO:0007669"/>
    <property type="project" value="UniProtKB-SubCell"/>
</dbReference>
<keyword evidence="3 6" id="KW-0812">Transmembrane</keyword>
<keyword evidence="8" id="KW-1185">Reference proteome</keyword>
<accession>A0A101A6T7</accession>
<dbReference type="PANTHER" id="PTHR30250">
    <property type="entry name" value="PST FAMILY PREDICTED COLANIC ACID TRANSPORTER"/>
    <property type="match status" value="1"/>
</dbReference>
<evidence type="ECO:0000256" key="2">
    <source>
        <dbReference type="ARBA" id="ARBA00022475"/>
    </source>
</evidence>
<feature type="transmembrane region" description="Helical" evidence="6">
    <location>
        <begin position="158"/>
        <end position="178"/>
    </location>
</feature>
<comment type="subcellular location">
    <subcellularLocation>
        <location evidence="1">Cell membrane</location>
        <topology evidence="1">Multi-pass membrane protein</topology>
    </subcellularLocation>
</comment>
<feature type="transmembrane region" description="Helical" evidence="6">
    <location>
        <begin position="126"/>
        <end position="151"/>
    </location>
</feature>
<protein>
    <recommendedName>
        <fullName evidence="9">Polysaccharide biosynthesis protein</fullName>
    </recommendedName>
</protein>
<feature type="transmembrane region" description="Helical" evidence="6">
    <location>
        <begin position="91"/>
        <end position="120"/>
    </location>
</feature>
<feature type="transmembrane region" description="Helical" evidence="6">
    <location>
        <begin position="337"/>
        <end position="359"/>
    </location>
</feature>
<dbReference type="RefSeq" id="WP_064396392.1">
    <property type="nucleotide sequence ID" value="NZ_LQIR01000019.1"/>
</dbReference>
<keyword evidence="5 6" id="KW-0472">Membrane</keyword>
<evidence type="ECO:0000256" key="1">
    <source>
        <dbReference type="ARBA" id="ARBA00004651"/>
    </source>
</evidence>
<evidence type="ECO:0000256" key="5">
    <source>
        <dbReference type="ARBA" id="ARBA00023136"/>
    </source>
</evidence>
<feature type="transmembrane region" description="Helical" evidence="6">
    <location>
        <begin position="49"/>
        <end position="70"/>
    </location>
</feature>
<gene>
    <name evidence="7" type="ORF">AU192_07185</name>
</gene>
<reference evidence="7 8" key="1">
    <citation type="submission" date="2016-01" db="EMBL/GenBank/DDBJ databases">
        <authorList>
            <consortium name="TB Trials Study Group"/>
            <person name="Sutton G."/>
            <person name="Brinkac L."/>
            <person name="Sanka R."/>
            <person name="Adams M."/>
            <person name="Lau E.L."/>
            <person name="Macaden R."/>
            <person name="Grewal H.M.S."/>
        </authorList>
    </citation>
    <scope>NUCLEOTIDE SEQUENCE [LARGE SCALE GENOMIC DNA]</scope>
    <source>
        <strain evidence="7 8">IS-1744</strain>
    </source>
</reference>
<dbReference type="Proteomes" id="UP000053707">
    <property type="component" value="Unassembled WGS sequence"/>
</dbReference>